<reference evidence="2" key="1">
    <citation type="submission" date="2019-03" db="EMBL/GenBank/DDBJ databases">
        <authorList>
            <person name="Danneels B."/>
        </authorList>
    </citation>
    <scope>NUCLEOTIDE SEQUENCE</scope>
</reference>
<dbReference type="AlphaFoldDB" id="A0A484UAH3"/>
<feature type="region of interest" description="Disordered" evidence="1">
    <location>
        <begin position="1"/>
        <end position="40"/>
    </location>
</feature>
<proteinExistence type="predicted"/>
<organism evidence="2">
    <name type="scientific">plant metagenome</name>
    <dbReference type="NCBI Taxonomy" id="1297885"/>
    <lineage>
        <taxon>unclassified sequences</taxon>
        <taxon>metagenomes</taxon>
        <taxon>organismal metagenomes</taxon>
    </lineage>
</organism>
<evidence type="ECO:0000313" key="2">
    <source>
        <dbReference type="EMBL" id="VFR83573.1"/>
    </source>
</evidence>
<gene>
    <name evidence="2" type="ORF">ISE1_0669</name>
</gene>
<evidence type="ECO:0000256" key="1">
    <source>
        <dbReference type="SAM" id="MobiDB-lite"/>
    </source>
</evidence>
<accession>A0A484UAH3</accession>
<sequence length="40" mass="4687">MESGKENKAGRGRGRAVERDDPDGSRRVEFYKNDNHFYLE</sequence>
<dbReference type="EMBL" id="CAADIM010000025">
    <property type="protein sequence ID" value="VFR83573.1"/>
    <property type="molecule type" value="Genomic_DNA"/>
</dbReference>
<name>A0A484UAH3_9ZZZZ</name>
<protein>
    <submittedName>
        <fullName evidence="2">Uncharacterized protein</fullName>
    </submittedName>
</protein>